<dbReference type="Gene3D" id="3.90.550.10">
    <property type="entry name" value="Spore Coat Polysaccharide Biosynthesis Protein SpsA, Chain A"/>
    <property type="match status" value="1"/>
</dbReference>
<feature type="transmembrane region" description="Helical" evidence="1">
    <location>
        <begin position="262"/>
        <end position="279"/>
    </location>
</feature>
<dbReference type="EC" id="2.4.-.-" evidence="3"/>
<keyword evidence="1" id="KW-0472">Membrane</keyword>
<evidence type="ECO:0000313" key="3">
    <source>
        <dbReference type="EMBL" id="MEA9354992.1"/>
    </source>
</evidence>
<organism evidence="3 4">
    <name type="scientific">Bacteriovorax antarcticus</name>
    <dbReference type="NCBI Taxonomy" id="3088717"/>
    <lineage>
        <taxon>Bacteria</taxon>
        <taxon>Pseudomonadati</taxon>
        <taxon>Bdellovibrionota</taxon>
        <taxon>Bacteriovoracia</taxon>
        <taxon>Bacteriovoracales</taxon>
        <taxon>Bacteriovoracaceae</taxon>
        <taxon>Bacteriovorax</taxon>
    </lineage>
</organism>
<comment type="caution">
    <text evidence="3">The sequence shown here is derived from an EMBL/GenBank/DDBJ whole genome shotgun (WGS) entry which is preliminary data.</text>
</comment>
<sequence length="425" mass="49199">MNLTVVIPTHNRNLDVSHLLDSLLKQDLSGLLIEVLVIGNLYDPLLEKLVQSFGQKSHFPIKYFFAGRIGVNSARNIGIEKAESLKIYFLDDDVLIRSPQHLSTLYHLSIAHPNIAAIGGSYHLPEHTRLIDTIYHAICTSWLKEGNQKNGTNRFHLVGGNTLYNKELLEKRLHFNEQITFGGSETELNLKLHVAGDRYLFTDSLDIEHSTHLNIISLINKAIRQGMGRCFHEIIVPEIFWSADNHNPALFLKPTLVTRLDTFMAGFYFALYDFFFHVGYRHGKRQKNGQLSFIAILVCTFQTFFQINSDQVLYLPNSQAKSFHMQDSPALKFREIYHWVKANIWWKICYYLSPKTILHFLKHVGWMISHFIMKCFNFTVWRIVPIVGSIVICSITTFFPFNTIGLRVPYNNAFNALEDFLKRRY</sequence>
<keyword evidence="3" id="KW-0328">Glycosyltransferase</keyword>
<evidence type="ECO:0000313" key="4">
    <source>
        <dbReference type="Proteomes" id="UP001302274"/>
    </source>
</evidence>
<accession>A0ABU5VQU3</accession>
<gene>
    <name evidence="3" type="ORF">SHI21_02205</name>
</gene>
<keyword evidence="4" id="KW-1185">Reference proteome</keyword>
<evidence type="ECO:0000259" key="2">
    <source>
        <dbReference type="Pfam" id="PF00535"/>
    </source>
</evidence>
<feature type="domain" description="Glycosyltransferase 2-like" evidence="2">
    <location>
        <begin position="4"/>
        <end position="172"/>
    </location>
</feature>
<dbReference type="Proteomes" id="UP001302274">
    <property type="component" value="Unassembled WGS sequence"/>
</dbReference>
<reference evidence="3 4" key="1">
    <citation type="submission" date="2023-11" db="EMBL/GenBank/DDBJ databases">
        <title>A Novel Polar Bacteriovorax (B. antarcticus) Isolated from the Biocrust in Antarctica.</title>
        <authorList>
            <person name="Mun W."/>
            <person name="Choi S.Y."/>
            <person name="Mitchell R.J."/>
        </authorList>
    </citation>
    <scope>NUCLEOTIDE SEQUENCE [LARGE SCALE GENOMIC DNA]</scope>
    <source>
        <strain evidence="3 4">PP10</strain>
    </source>
</reference>
<dbReference type="InterPro" id="IPR001173">
    <property type="entry name" value="Glyco_trans_2-like"/>
</dbReference>
<feature type="transmembrane region" description="Helical" evidence="1">
    <location>
        <begin position="291"/>
        <end position="307"/>
    </location>
</feature>
<dbReference type="PANTHER" id="PTHR22916">
    <property type="entry name" value="GLYCOSYLTRANSFERASE"/>
    <property type="match status" value="1"/>
</dbReference>
<keyword evidence="3" id="KW-0808">Transferase</keyword>
<protein>
    <submittedName>
        <fullName evidence="3">Glycosyltransferase family A protein</fullName>
        <ecNumber evidence="3">2.4.-.-</ecNumber>
    </submittedName>
</protein>
<feature type="transmembrane region" description="Helical" evidence="1">
    <location>
        <begin position="380"/>
        <end position="401"/>
    </location>
</feature>
<dbReference type="EMBL" id="JAYGJQ010000001">
    <property type="protein sequence ID" value="MEA9354992.1"/>
    <property type="molecule type" value="Genomic_DNA"/>
</dbReference>
<keyword evidence="1" id="KW-1133">Transmembrane helix</keyword>
<dbReference type="Pfam" id="PF00535">
    <property type="entry name" value="Glycos_transf_2"/>
    <property type="match status" value="1"/>
</dbReference>
<name>A0ABU5VQU3_9BACT</name>
<proteinExistence type="predicted"/>
<dbReference type="CDD" id="cd00761">
    <property type="entry name" value="Glyco_tranf_GTA_type"/>
    <property type="match status" value="1"/>
</dbReference>
<dbReference type="RefSeq" id="WP_323574482.1">
    <property type="nucleotide sequence ID" value="NZ_JAYGJQ010000001.1"/>
</dbReference>
<evidence type="ECO:0000256" key="1">
    <source>
        <dbReference type="SAM" id="Phobius"/>
    </source>
</evidence>
<keyword evidence="1" id="KW-0812">Transmembrane</keyword>
<dbReference type="GO" id="GO:0016757">
    <property type="term" value="F:glycosyltransferase activity"/>
    <property type="evidence" value="ECO:0007669"/>
    <property type="project" value="UniProtKB-KW"/>
</dbReference>
<dbReference type="SUPFAM" id="SSF53448">
    <property type="entry name" value="Nucleotide-diphospho-sugar transferases"/>
    <property type="match status" value="1"/>
</dbReference>
<dbReference type="InterPro" id="IPR029044">
    <property type="entry name" value="Nucleotide-diphossugar_trans"/>
</dbReference>